<reference evidence="11" key="1">
    <citation type="submission" date="2015-04" db="UniProtKB">
        <authorList>
            <consortium name="EnsemblPlants"/>
        </authorList>
    </citation>
    <scope>IDENTIFICATION</scope>
</reference>
<feature type="transmembrane region" description="Helical" evidence="8">
    <location>
        <begin position="140"/>
        <end position="170"/>
    </location>
</feature>
<dbReference type="GO" id="GO:0005886">
    <property type="term" value="C:plasma membrane"/>
    <property type="evidence" value="ECO:0007669"/>
    <property type="project" value="UniProtKB-SubCell"/>
</dbReference>
<proteinExistence type="inferred from homology"/>
<feature type="transmembrane region" description="Helical" evidence="8">
    <location>
        <begin position="95"/>
        <end position="120"/>
    </location>
</feature>
<comment type="similarity">
    <text evidence="2 8">Belongs to the Casparian strip membrane proteins (CASP) family.</text>
</comment>
<dbReference type="EnsemblPlants" id="OMERI11G13250.1">
    <property type="protein sequence ID" value="OMERI11G13250.1"/>
    <property type="gene ID" value="OMERI11G13250"/>
</dbReference>
<organism evidence="11">
    <name type="scientific">Oryza meridionalis</name>
    <dbReference type="NCBI Taxonomy" id="40149"/>
    <lineage>
        <taxon>Eukaryota</taxon>
        <taxon>Viridiplantae</taxon>
        <taxon>Streptophyta</taxon>
        <taxon>Embryophyta</taxon>
        <taxon>Tracheophyta</taxon>
        <taxon>Spermatophyta</taxon>
        <taxon>Magnoliopsida</taxon>
        <taxon>Liliopsida</taxon>
        <taxon>Poales</taxon>
        <taxon>Poaceae</taxon>
        <taxon>BOP clade</taxon>
        <taxon>Oryzoideae</taxon>
        <taxon>Oryzeae</taxon>
        <taxon>Oryzinae</taxon>
        <taxon>Oryza</taxon>
    </lineage>
</organism>
<dbReference type="PANTHER" id="PTHR33573:SF17">
    <property type="entry name" value="CASP-LIKE PROTEIN 4D1"/>
    <property type="match status" value="1"/>
</dbReference>
<evidence type="ECO:0000256" key="8">
    <source>
        <dbReference type="RuleBase" id="RU361233"/>
    </source>
</evidence>
<reference evidence="11" key="2">
    <citation type="submission" date="2018-05" db="EMBL/GenBank/DDBJ databases">
        <title>OmerRS3 (Oryza meridionalis Reference Sequence Version 3).</title>
        <authorList>
            <person name="Zhang J."/>
            <person name="Kudrna D."/>
            <person name="Lee S."/>
            <person name="Talag J."/>
            <person name="Welchert J."/>
            <person name="Wing R.A."/>
        </authorList>
    </citation>
    <scope>NUCLEOTIDE SEQUENCE [LARGE SCALE GENOMIC DNA]</scope>
    <source>
        <strain evidence="11">cv. OR44</strain>
    </source>
</reference>
<evidence type="ECO:0000256" key="1">
    <source>
        <dbReference type="ARBA" id="ARBA00004651"/>
    </source>
</evidence>
<dbReference type="HOGENOM" id="CLU_115129_0_1_1"/>
<keyword evidence="5 8" id="KW-0812">Transmembrane</keyword>
<evidence type="ECO:0000313" key="11">
    <source>
        <dbReference type="EnsemblPlants" id="OMERI11G13250.1"/>
    </source>
</evidence>
<comment type="caution">
    <text evidence="8">Lacks conserved residue(s) required for the propagation of feature annotation.</text>
</comment>
<evidence type="ECO:0000256" key="3">
    <source>
        <dbReference type="ARBA" id="ARBA00011489"/>
    </source>
</evidence>
<keyword evidence="6 8" id="KW-1133">Transmembrane helix</keyword>
<feature type="transmembrane region" description="Helical" evidence="8">
    <location>
        <begin position="56"/>
        <end position="83"/>
    </location>
</feature>
<dbReference type="Pfam" id="PF04535">
    <property type="entry name" value="CASP_dom"/>
    <property type="match status" value="1"/>
</dbReference>
<dbReference type="eggNOG" id="ENOG502S98H">
    <property type="taxonomic scope" value="Eukaryota"/>
</dbReference>
<evidence type="ECO:0000256" key="5">
    <source>
        <dbReference type="ARBA" id="ARBA00022692"/>
    </source>
</evidence>
<evidence type="ECO:0000313" key="12">
    <source>
        <dbReference type="Proteomes" id="UP000008021"/>
    </source>
</evidence>
<feature type="domain" description="Casparian strip membrane protein" evidence="10">
    <location>
        <begin position="8"/>
        <end position="156"/>
    </location>
</feature>
<feature type="signal peptide" evidence="9">
    <location>
        <begin position="1"/>
        <end position="33"/>
    </location>
</feature>
<dbReference type="Proteomes" id="UP000008021">
    <property type="component" value="Chromosome 11"/>
</dbReference>
<dbReference type="Gramene" id="OMERI11G13250.1">
    <property type="protein sequence ID" value="OMERI11G13250.1"/>
    <property type="gene ID" value="OMERI11G13250"/>
</dbReference>
<keyword evidence="7 8" id="KW-0472">Membrane</keyword>
<evidence type="ECO:0000256" key="9">
    <source>
        <dbReference type="SAM" id="SignalP"/>
    </source>
</evidence>
<sequence length="171" mass="17783">MASSSRTALPSAVLALRLLTLALLAASLAVTAADKLTLDFGGGVPPLKITFKDVYAYRYVLAIAVIGCAYTLLQIPIVAVSIAKRKKMIGGSENVALFLIFVDVVFVLVVATGAGAGFGLTYDAKKAFGGSKLQGEVARFFNMAYAAAGLMLLAAAAMALIIMLSVYSLVR</sequence>
<feature type="chain" id="PRO_5002358720" description="CASP-like protein" evidence="9">
    <location>
        <begin position="34"/>
        <end position="171"/>
    </location>
</feature>
<dbReference type="PANTHER" id="PTHR33573">
    <property type="entry name" value="CASP-LIKE PROTEIN 4A4"/>
    <property type="match status" value="1"/>
</dbReference>
<evidence type="ECO:0000259" key="10">
    <source>
        <dbReference type="Pfam" id="PF04535"/>
    </source>
</evidence>
<evidence type="ECO:0000256" key="7">
    <source>
        <dbReference type="ARBA" id="ARBA00023136"/>
    </source>
</evidence>
<dbReference type="InterPro" id="IPR006702">
    <property type="entry name" value="CASP_dom"/>
</dbReference>
<protein>
    <recommendedName>
        <fullName evidence="8">CASP-like protein</fullName>
    </recommendedName>
</protein>
<dbReference type="AlphaFoldDB" id="A0A0E0F6H8"/>
<accession>A0A0E0F6H8</accession>
<evidence type="ECO:0000256" key="2">
    <source>
        <dbReference type="ARBA" id="ARBA00007651"/>
    </source>
</evidence>
<evidence type="ECO:0000256" key="4">
    <source>
        <dbReference type="ARBA" id="ARBA00022475"/>
    </source>
</evidence>
<name>A0A0E0F6H8_9ORYZ</name>
<comment type="subcellular location">
    <subcellularLocation>
        <location evidence="1 8">Cell membrane</location>
        <topology evidence="1 8">Multi-pass membrane protein</topology>
    </subcellularLocation>
</comment>
<keyword evidence="4 8" id="KW-1003">Cell membrane</keyword>
<evidence type="ECO:0000256" key="6">
    <source>
        <dbReference type="ARBA" id="ARBA00022989"/>
    </source>
</evidence>
<keyword evidence="12" id="KW-1185">Reference proteome</keyword>
<comment type="subunit">
    <text evidence="3 8">Homodimer and heterodimers.</text>
</comment>
<keyword evidence="9" id="KW-0732">Signal</keyword>